<evidence type="ECO:0000256" key="2">
    <source>
        <dbReference type="ARBA" id="ARBA00022448"/>
    </source>
</evidence>
<dbReference type="AlphaFoldDB" id="A0A7S0ULU3"/>
<protein>
    <recommendedName>
        <fullName evidence="13">Inward rectifier potassium channel C-terminal domain-containing protein</fullName>
    </recommendedName>
</protein>
<evidence type="ECO:0000256" key="4">
    <source>
        <dbReference type="ARBA" id="ARBA00022692"/>
    </source>
</evidence>
<dbReference type="InterPro" id="IPR016449">
    <property type="entry name" value="K_chnl_inward-rec_Kir"/>
</dbReference>
<dbReference type="GO" id="GO:0034702">
    <property type="term" value="C:monoatomic ion channel complex"/>
    <property type="evidence" value="ECO:0007669"/>
    <property type="project" value="UniProtKB-KW"/>
</dbReference>
<dbReference type="GO" id="GO:1990573">
    <property type="term" value="P:potassium ion import across plasma membrane"/>
    <property type="evidence" value="ECO:0007669"/>
    <property type="project" value="TreeGrafter"/>
</dbReference>
<keyword evidence="10 11" id="KW-0407">Ion channel</keyword>
<keyword evidence="2 11" id="KW-0813">Transport</keyword>
<comment type="subcellular location">
    <subcellularLocation>
        <location evidence="1 11">Membrane</location>
        <topology evidence="1 11">Multi-pass membrane protein</topology>
    </subcellularLocation>
</comment>
<dbReference type="GO" id="GO:0034765">
    <property type="term" value="P:regulation of monoatomic ion transmembrane transport"/>
    <property type="evidence" value="ECO:0007669"/>
    <property type="project" value="TreeGrafter"/>
</dbReference>
<evidence type="ECO:0000256" key="9">
    <source>
        <dbReference type="ARBA" id="ARBA00023136"/>
    </source>
</evidence>
<accession>A0A7S0ULU3</accession>
<proteinExistence type="inferred from homology"/>
<evidence type="ECO:0000256" key="12">
    <source>
        <dbReference type="SAM" id="MobiDB-lite"/>
    </source>
</evidence>
<dbReference type="PANTHER" id="PTHR11767:SF103">
    <property type="entry name" value="POTASSIUM CHANNEL INWARDLY RECTIFYING TRANSMEMBRANE DOMAIN-CONTAINING PROTEIN"/>
    <property type="match status" value="1"/>
</dbReference>
<keyword evidence="5 11" id="KW-0851">Voltage-gated channel</keyword>
<dbReference type="GO" id="GO:0005242">
    <property type="term" value="F:inward rectifier potassium channel activity"/>
    <property type="evidence" value="ECO:0007669"/>
    <property type="project" value="InterPro"/>
</dbReference>
<evidence type="ECO:0000256" key="11">
    <source>
        <dbReference type="RuleBase" id="RU003822"/>
    </source>
</evidence>
<keyword evidence="6 11" id="KW-0630">Potassium</keyword>
<evidence type="ECO:0000256" key="1">
    <source>
        <dbReference type="ARBA" id="ARBA00004141"/>
    </source>
</evidence>
<sequence length="269" mass="30841">MDPNDDLGGVLFPSVPADIVHHIDHHSALCPPKFRSHNNCPLNESSHGMALRSLDSYTGNRDEVICPVCGESYGTYERWKTHFEYVSMVEAREEFPKEKSHCGYVLPPEPETITLEELRHYIANTVSEIIVVVEAIDPQMSGSFQSIQSYKYKDIVFGEEFENCMSTQRDEVNPMSGDFFCVDMNKFHATTLRHKKIKRESRKLATLKESRSFHQQSSESSSSSEEESSEELENLRSYRTFRFSSRPAQQQRGSEIVVQDRMPLFATIV</sequence>
<dbReference type="InterPro" id="IPR041647">
    <property type="entry name" value="IRK_C"/>
</dbReference>
<keyword evidence="4 11" id="KW-0812">Transmembrane</keyword>
<keyword evidence="9" id="KW-0472">Membrane</keyword>
<dbReference type="Gene3D" id="2.60.40.1400">
    <property type="entry name" value="G protein-activated inward rectifier potassium channel 1"/>
    <property type="match status" value="1"/>
</dbReference>
<comment type="similarity">
    <text evidence="11">Belongs to the inward rectifier-type potassium channel (TC 1.A.2.1) family.</text>
</comment>
<feature type="region of interest" description="Disordered" evidence="12">
    <location>
        <begin position="206"/>
        <end position="233"/>
    </location>
</feature>
<evidence type="ECO:0000256" key="6">
    <source>
        <dbReference type="ARBA" id="ARBA00022958"/>
    </source>
</evidence>
<evidence type="ECO:0000256" key="8">
    <source>
        <dbReference type="ARBA" id="ARBA00023065"/>
    </source>
</evidence>
<evidence type="ECO:0000256" key="3">
    <source>
        <dbReference type="ARBA" id="ARBA00022538"/>
    </source>
</evidence>
<keyword evidence="8 11" id="KW-0406">Ion transport</keyword>
<reference evidence="14" key="1">
    <citation type="submission" date="2021-01" db="EMBL/GenBank/DDBJ databases">
        <authorList>
            <person name="Corre E."/>
            <person name="Pelletier E."/>
            <person name="Niang G."/>
            <person name="Scheremetjew M."/>
            <person name="Finn R."/>
            <person name="Kale V."/>
            <person name="Holt S."/>
            <person name="Cochrane G."/>
            <person name="Meng A."/>
            <person name="Brown T."/>
            <person name="Cohen L."/>
        </authorList>
    </citation>
    <scope>NUCLEOTIDE SEQUENCE</scope>
    <source>
        <strain evidence="14">UNC1205</strain>
    </source>
</reference>
<organism evidence="14">
    <name type="scientific">Pseudo-nitzschia delicatissima</name>
    <dbReference type="NCBI Taxonomy" id="44447"/>
    <lineage>
        <taxon>Eukaryota</taxon>
        <taxon>Sar</taxon>
        <taxon>Stramenopiles</taxon>
        <taxon>Ochrophyta</taxon>
        <taxon>Bacillariophyta</taxon>
        <taxon>Bacillariophyceae</taxon>
        <taxon>Bacillariophycidae</taxon>
        <taxon>Bacillariales</taxon>
        <taxon>Bacillariaceae</taxon>
        <taxon>Pseudo-nitzschia</taxon>
    </lineage>
</organism>
<dbReference type="SUPFAM" id="SSF81296">
    <property type="entry name" value="E set domains"/>
    <property type="match status" value="1"/>
</dbReference>
<evidence type="ECO:0000259" key="13">
    <source>
        <dbReference type="Pfam" id="PF17655"/>
    </source>
</evidence>
<name>A0A7S0ULU3_9STRA</name>
<dbReference type="InterPro" id="IPR013518">
    <property type="entry name" value="K_chnl_inward-rec_Kir_cyto"/>
</dbReference>
<keyword evidence="3 11" id="KW-0633">Potassium transport</keyword>
<dbReference type="GO" id="GO:0005886">
    <property type="term" value="C:plasma membrane"/>
    <property type="evidence" value="ECO:0007669"/>
    <property type="project" value="TreeGrafter"/>
</dbReference>
<evidence type="ECO:0000256" key="7">
    <source>
        <dbReference type="ARBA" id="ARBA00022989"/>
    </source>
</evidence>
<dbReference type="EMBL" id="HBFL01001422">
    <property type="protein sequence ID" value="CAD8760976.1"/>
    <property type="molecule type" value="Transcribed_RNA"/>
</dbReference>
<evidence type="ECO:0000256" key="10">
    <source>
        <dbReference type="ARBA" id="ARBA00023303"/>
    </source>
</evidence>
<dbReference type="Pfam" id="PF17655">
    <property type="entry name" value="IRK_C"/>
    <property type="match status" value="1"/>
</dbReference>
<keyword evidence="7" id="KW-1133">Transmembrane helix</keyword>
<evidence type="ECO:0000256" key="5">
    <source>
        <dbReference type="ARBA" id="ARBA00022882"/>
    </source>
</evidence>
<dbReference type="PANTHER" id="PTHR11767">
    <property type="entry name" value="INWARD RECTIFIER POTASSIUM CHANNEL"/>
    <property type="match status" value="1"/>
</dbReference>
<dbReference type="InterPro" id="IPR014756">
    <property type="entry name" value="Ig_E-set"/>
</dbReference>
<feature type="domain" description="Inward rectifier potassium channel C-terminal" evidence="13">
    <location>
        <begin position="125"/>
        <end position="192"/>
    </location>
</feature>
<evidence type="ECO:0000313" key="14">
    <source>
        <dbReference type="EMBL" id="CAD8760976.1"/>
    </source>
</evidence>
<gene>
    <name evidence="14" type="ORF">PDEL1432_LOCUS1016</name>
</gene>